<keyword evidence="5" id="KW-1185">Reference proteome</keyword>
<sequence length="301" mass="34002">MKVAIAGGTGFVGRAFINELLKNDHQVIILTRSLENKKETKNIRYVKWLSSHSEPEKELQDVDAFVNLAGESLNSGRWTDERKRQIIESRVSSTRETIRIMGELLRKPSVFMNASAIGCYPVSYEETFTESSNTTSESFLSKTVDVWEAEAHQAERLGIRTVMTRFGVILGKEEGALPRMALPYKLFAGGRIGSGKQWMSWIHVHDVARALLFIMEYPQMKGPVNLTSPSPERLDTLGKTLADVLHRPHWLPVPAFAIKLTLGEMSTLVLDGQRVLPEKLTAHSFTFQFPRLKEALEDIYK</sequence>
<dbReference type="RefSeq" id="WP_065411622.1">
    <property type="nucleotide sequence ID" value="NZ_MAYT01000029.1"/>
</dbReference>
<name>A0A1B9AFY4_9BACI</name>
<dbReference type="PANTHER" id="PTHR11092:SF0">
    <property type="entry name" value="EPIMERASE FAMILY PROTEIN SDR39U1"/>
    <property type="match status" value="1"/>
</dbReference>
<dbReference type="CDD" id="cd05242">
    <property type="entry name" value="SDR_a8"/>
    <property type="match status" value="1"/>
</dbReference>
<evidence type="ECO:0000256" key="1">
    <source>
        <dbReference type="ARBA" id="ARBA00009353"/>
    </source>
</evidence>
<evidence type="ECO:0000259" key="2">
    <source>
        <dbReference type="Pfam" id="PF01370"/>
    </source>
</evidence>
<evidence type="ECO:0000313" key="5">
    <source>
        <dbReference type="Proteomes" id="UP000092578"/>
    </source>
</evidence>
<evidence type="ECO:0000259" key="3">
    <source>
        <dbReference type="Pfam" id="PF08338"/>
    </source>
</evidence>
<dbReference type="SUPFAM" id="SSF51735">
    <property type="entry name" value="NAD(P)-binding Rossmann-fold domains"/>
    <property type="match status" value="1"/>
</dbReference>
<dbReference type="EMBL" id="MAYT01000029">
    <property type="protein sequence ID" value="OCA82746.1"/>
    <property type="molecule type" value="Genomic_DNA"/>
</dbReference>
<comment type="similarity">
    <text evidence="1">Belongs to the NAD(P)-dependent epimerase/dehydratase family. SDR39U1 subfamily.</text>
</comment>
<organism evidence="4 5">
    <name type="scientific">Pseudobacillus wudalianchiensis</name>
    <dbReference type="NCBI Taxonomy" id="1743143"/>
    <lineage>
        <taxon>Bacteria</taxon>
        <taxon>Bacillati</taxon>
        <taxon>Bacillota</taxon>
        <taxon>Bacilli</taxon>
        <taxon>Bacillales</taxon>
        <taxon>Bacillaceae</taxon>
        <taxon>Pseudobacillus</taxon>
    </lineage>
</organism>
<dbReference type="InterPro" id="IPR036291">
    <property type="entry name" value="NAD(P)-bd_dom_sf"/>
</dbReference>
<dbReference type="Gene3D" id="3.40.50.720">
    <property type="entry name" value="NAD(P)-binding Rossmann-like Domain"/>
    <property type="match status" value="1"/>
</dbReference>
<reference evidence="5" key="1">
    <citation type="submission" date="2016-05" db="EMBL/GenBank/DDBJ databases">
        <authorList>
            <person name="Liu B."/>
            <person name="Wang J."/>
            <person name="Zhu Y."/>
            <person name="Liu G."/>
            <person name="Chen Q."/>
            <person name="Chen Z."/>
            <person name="Lan J."/>
            <person name="Che J."/>
            <person name="Ge C."/>
            <person name="Shi H."/>
            <person name="Pan Z."/>
            <person name="Liu X."/>
        </authorList>
    </citation>
    <scope>NUCLEOTIDE SEQUENCE [LARGE SCALE GENOMIC DNA]</scope>
    <source>
        <strain evidence="5">FJAT-27215</strain>
    </source>
</reference>
<feature type="domain" description="NAD-dependent epimerase/dehydratase" evidence="2">
    <location>
        <begin position="4"/>
        <end position="220"/>
    </location>
</feature>
<dbReference type="NCBIfam" id="TIGR01777">
    <property type="entry name" value="yfcH"/>
    <property type="match status" value="1"/>
</dbReference>
<dbReference type="Pfam" id="PF01370">
    <property type="entry name" value="Epimerase"/>
    <property type="match status" value="1"/>
</dbReference>
<dbReference type="InterPro" id="IPR010099">
    <property type="entry name" value="SDR39U1"/>
</dbReference>
<dbReference type="Pfam" id="PF08338">
    <property type="entry name" value="DUF1731"/>
    <property type="match status" value="1"/>
</dbReference>
<proteinExistence type="inferred from homology"/>
<dbReference type="AlphaFoldDB" id="A0A1B9AFY4"/>
<protein>
    <submittedName>
        <fullName evidence="4">TIGR01777 family protein</fullName>
    </submittedName>
</protein>
<evidence type="ECO:0000313" key="4">
    <source>
        <dbReference type="EMBL" id="OCA82746.1"/>
    </source>
</evidence>
<accession>A0A1B9AFY4</accession>
<dbReference type="PANTHER" id="PTHR11092">
    <property type="entry name" value="SUGAR NUCLEOTIDE EPIMERASE RELATED"/>
    <property type="match status" value="1"/>
</dbReference>
<dbReference type="InterPro" id="IPR001509">
    <property type="entry name" value="Epimerase_deHydtase"/>
</dbReference>
<comment type="caution">
    <text evidence="4">The sequence shown here is derived from an EMBL/GenBank/DDBJ whole genome shotgun (WGS) entry which is preliminary data.</text>
</comment>
<feature type="domain" description="DUF1731" evidence="3">
    <location>
        <begin position="253"/>
        <end position="299"/>
    </location>
</feature>
<dbReference type="InterPro" id="IPR013549">
    <property type="entry name" value="DUF1731"/>
</dbReference>
<gene>
    <name evidence="4" type="ORF">A8F95_13440</name>
</gene>
<dbReference type="Proteomes" id="UP000092578">
    <property type="component" value="Unassembled WGS sequence"/>
</dbReference>